<comment type="similarity">
    <text evidence="1">Belongs to the peptidase M24B family.</text>
</comment>
<dbReference type="Pfam" id="PF01321">
    <property type="entry name" value="Creatinase_N"/>
    <property type="match status" value="1"/>
</dbReference>
<dbReference type="FunFam" id="3.90.230.10:FF:000007">
    <property type="entry name" value="Xaa-Pro aminopeptidase P"/>
    <property type="match status" value="1"/>
</dbReference>
<dbReference type="EMBL" id="FUXL01000002">
    <property type="protein sequence ID" value="SJZ63235.1"/>
    <property type="molecule type" value="Genomic_DNA"/>
</dbReference>
<evidence type="ECO:0000259" key="5">
    <source>
        <dbReference type="Pfam" id="PF00557"/>
    </source>
</evidence>
<dbReference type="Gene3D" id="3.90.230.10">
    <property type="entry name" value="Creatinase/methionine aminopeptidase superfamily"/>
    <property type="match status" value="1"/>
</dbReference>
<dbReference type="GO" id="GO:0070006">
    <property type="term" value="F:metalloaminopeptidase activity"/>
    <property type="evidence" value="ECO:0007669"/>
    <property type="project" value="InterPro"/>
</dbReference>
<evidence type="ECO:0000259" key="6">
    <source>
        <dbReference type="Pfam" id="PF01321"/>
    </source>
</evidence>
<protein>
    <submittedName>
        <fullName evidence="8">Xaa-Pro aminopeptidase</fullName>
    </submittedName>
</protein>
<evidence type="ECO:0000313" key="9">
    <source>
        <dbReference type="Proteomes" id="UP000190135"/>
    </source>
</evidence>
<proteinExistence type="inferred from homology"/>
<evidence type="ECO:0000256" key="3">
    <source>
        <dbReference type="ARBA" id="ARBA00022801"/>
    </source>
</evidence>
<evidence type="ECO:0000256" key="2">
    <source>
        <dbReference type="ARBA" id="ARBA00022723"/>
    </source>
</evidence>
<evidence type="ECO:0000313" key="8">
    <source>
        <dbReference type="EMBL" id="SJZ63235.1"/>
    </source>
</evidence>
<dbReference type="OrthoDB" id="9806388at2"/>
<feature type="domain" description="Peptidase M24" evidence="5">
    <location>
        <begin position="322"/>
        <end position="536"/>
    </location>
</feature>
<keyword evidence="3" id="KW-0378">Hydrolase</keyword>
<dbReference type="InterPro" id="IPR029149">
    <property type="entry name" value="Creatin/AminoP/Spt16_N"/>
</dbReference>
<dbReference type="Proteomes" id="UP000190135">
    <property type="component" value="Unassembled WGS sequence"/>
</dbReference>
<dbReference type="InterPro" id="IPR036005">
    <property type="entry name" value="Creatinase/aminopeptidase-like"/>
</dbReference>
<dbReference type="Gene3D" id="3.40.350.10">
    <property type="entry name" value="Creatinase/prolidase N-terminal domain"/>
    <property type="match status" value="2"/>
</dbReference>
<dbReference type="InterPro" id="IPR000994">
    <property type="entry name" value="Pept_M24"/>
</dbReference>
<dbReference type="InterPro" id="IPR000587">
    <property type="entry name" value="Creatinase_N"/>
</dbReference>
<dbReference type="InterPro" id="IPR050422">
    <property type="entry name" value="X-Pro_aminopeptidase_P"/>
</dbReference>
<organism evidence="8 9">
    <name type="scientific">Consotaella salsifontis</name>
    <dbReference type="NCBI Taxonomy" id="1365950"/>
    <lineage>
        <taxon>Bacteria</taxon>
        <taxon>Pseudomonadati</taxon>
        <taxon>Pseudomonadota</taxon>
        <taxon>Alphaproteobacteria</taxon>
        <taxon>Hyphomicrobiales</taxon>
        <taxon>Aurantimonadaceae</taxon>
        <taxon>Consotaella</taxon>
    </lineage>
</organism>
<dbReference type="AlphaFoldDB" id="A0A1T4M8L7"/>
<dbReference type="CDD" id="cd01085">
    <property type="entry name" value="APP"/>
    <property type="match status" value="1"/>
</dbReference>
<dbReference type="PANTHER" id="PTHR43763">
    <property type="entry name" value="XAA-PRO AMINOPEPTIDASE 1"/>
    <property type="match status" value="1"/>
</dbReference>
<accession>A0A1T4M8L7</accession>
<dbReference type="PANTHER" id="PTHR43763:SF6">
    <property type="entry name" value="XAA-PRO AMINOPEPTIDASE 1"/>
    <property type="match status" value="1"/>
</dbReference>
<dbReference type="GO" id="GO:0046872">
    <property type="term" value="F:metal ion binding"/>
    <property type="evidence" value="ECO:0007669"/>
    <property type="project" value="UniProtKB-KW"/>
</dbReference>
<feature type="domain" description="Peptidase M24 C-terminal" evidence="7">
    <location>
        <begin position="548"/>
        <end position="607"/>
    </location>
</feature>
<gene>
    <name evidence="8" type="ORF">SAMN05428963_10210</name>
</gene>
<dbReference type="Pfam" id="PF00557">
    <property type="entry name" value="Peptidase_M24"/>
    <property type="match status" value="1"/>
</dbReference>
<keyword evidence="4" id="KW-0464">Manganese</keyword>
<keyword evidence="8" id="KW-0645">Protease</keyword>
<dbReference type="InterPro" id="IPR033740">
    <property type="entry name" value="Pept_M24B"/>
</dbReference>
<dbReference type="GO" id="GO:0005737">
    <property type="term" value="C:cytoplasm"/>
    <property type="evidence" value="ECO:0007669"/>
    <property type="project" value="UniProtKB-ARBA"/>
</dbReference>
<evidence type="ECO:0000259" key="7">
    <source>
        <dbReference type="Pfam" id="PF16188"/>
    </source>
</evidence>
<name>A0A1T4M8L7_9HYPH</name>
<dbReference type="RefSeq" id="WP_078706729.1">
    <property type="nucleotide sequence ID" value="NZ_FUXL01000002.1"/>
</dbReference>
<dbReference type="SUPFAM" id="SSF55920">
    <property type="entry name" value="Creatinase/aminopeptidase"/>
    <property type="match status" value="1"/>
</dbReference>
<sequence length="610" mass="66209">MYQAFDVIGGSSGSAERVARLRAAFDALSIDGFIVPRADEHQGEYIPDSAARLGWITGFTGSAGVALILRDRAAIFVDGRYTVQVRAQVDTTLYDIESLVDTPLSEYLKERGARLRIGFDPWLHTIGEAKRLREAMVAAGGALVPLSSNPIDAIWADRPEPPKGRVWRHNERFAGRPAADKIAALQADLDKKDVSATVVTDPSSIAWVLNIRGSDVSHTPLPLSFAILPREGRPTLFIDPDKIRDAEVRTYLSGLCQLEAPAAFAGAVEEVAKNARILLDPALAAEQLREIVEGAGGAVVEGPDPARLPRAIKNETEIAGSRLAHQRDGAAMVDFLYWLDLQAPGSITEIGAVEALENARRASGEAAQMPLRDISFDTISGAGPNGAIVHYRVNRSTDRTLQAGELFLIDSGAQYEDGTTDITRTVAIGEPTAEMREKFTLVLKGMIALSLARFPKGTRGMDIDVLARIALWKAGCDYAHGTGHGIGSFLAVHEGPQSISKRGVTELEAGMIISNEPGYYREGAFGIRIENLILVKDREPVAGGDLPMHGFETLTLAPIDRRLIEVRLLTEEERGWLDAYHAWVRETLSPLLRPEVAEWLAGVTTPLERA</sequence>
<keyword evidence="8" id="KW-0031">Aminopeptidase</keyword>
<dbReference type="STRING" id="1365950.SAMN05428963_10210"/>
<evidence type="ECO:0000256" key="4">
    <source>
        <dbReference type="ARBA" id="ARBA00023211"/>
    </source>
</evidence>
<feature type="domain" description="Creatinase N-terminal" evidence="6">
    <location>
        <begin position="17"/>
        <end position="148"/>
    </location>
</feature>
<dbReference type="InterPro" id="IPR032416">
    <property type="entry name" value="Peptidase_M24_C"/>
</dbReference>
<dbReference type="Pfam" id="PF16188">
    <property type="entry name" value="Peptidase_M24_C"/>
    <property type="match status" value="1"/>
</dbReference>
<keyword evidence="2" id="KW-0479">Metal-binding</keyword>
<dbReference type="Pfam" id="PF16189">
    <property type="entry name" value="Creatinase_N_2"/>
    <property type="match status" value="1"/>
</dbReference>
<dbReference type="SUPFAM" id="SSF53092">
    <property type="entry name" value="Creatinase/prolidase N-terminal domain"/>
    <property type="match status" value="1"/>
</dbReference>
<evidence type="ECO:0000256" key="1">
    <source>
        <dbReference type="ARBA" id="ARBA00008766"/>
    </source>
</evidence>
<keyword evidence="9" id="KW-1185">Reference proteome</keyword>
<reference evidence="8 9" key="1">
    <citation type="submission" date="2017-02" db="EMBL/GenBank/DDBJ databases">
        <authorList>
            <person name="Peterson S.W."/>
        </authorList>
    </citation>
    <scope>NUCLEOTIDE SEQUENCE [LARGE SCALE GENOMIC DNA]</scope>
    <source>
        <strain evidence="8 9">USBA 369</strain>
    </source>
</reference>